<name>A0ABU7KFB5_9ACTN</name>
<sequence>MFAMLGHLLPYADTVFHSRQVSTLLGEVPRLPPGVLTDEFARELLDLGQRVLDGEHLYLWFLGD</sequence>
<comment type="caution">
    <text evidence="1">The sequence shown here is derived from an EMBL/GenBank/DDBJ whole genome shotgun (WGS) entry which is preliminary data.</text>
</comment>
<keyword evidence="2" id="KW-1185">Reference proteome</keyword>
<evidence type="ECO:0000313" key="1">
    <source>
        <dbReference type="EMBL" id="MEE2040936.1"/>
    </source>
</evidence>
<dbReference type="Proteomes" id="UP001356095">
    <property type="component" value="Unassembled WGS sequence"/>
</dbReference>
<accession>A0ABU7KFB5</accession>
<dbReference type="RefSeq" id="WP_330094700.1">
    <property type="nucleotide sequence ID" value="NZ_JAUZMY010000037.1"/>
</dbReference>
<dbReference type="EMBL" id="JAUZMY010000037">
    <property type="protein sequence ID" value="MEE2040936.1"/>
    <property type="molecule type" value="Genomic_DNA"/>
</dbReference>
<protein>
    <submittedName>
        <fullName evidence="1">Uncharacterized protein</fullName>
    </submittedName>
</protein>
<organism evidence="1 2">
    <name type="scientific">Nocardiopsis codii</name>
    <dbReference type="NCBI Taxonomy" id="3065942"/>
    <lineage>
        <taxon>Bacteria</taxon>
        <taxon>Bacillati</taxon>
        <taxon>Actinomycetota</taxon>
        <taxon>Actinomycetes</taxon>
        <taxon>Streptosporangiales</taxon>
        <taxon>Nocardiopsidaceae</taxon>
        <taxon>Nocardiopsis</taxon>
    </lineage>
</organism>
<evidence type="ECO:0000313" key="2">
    <source>
        <dbReference type="Proteomes" id="UP001356095"/>
    </source>
</evidence>
<proteinExistence type="predicted"/>
<reference evidence="1 2" key="1">
    <citation type="submission" date="2023-08" db="EMBL/GenBank/DDBJ databases">
        <authorList>
            <person name="Girao M."/>
            <person name="Carvalho M.F."/>
        </authorList>
    </citation>
    <scope>NUCLEOTIDE SEQUENCE [LARGE SCALE GENOMIC DNA]</scope>
    <source>
        <strain evidence="1 2">CT-R113</strain>
    </source>
</reference>
<gene>
    <name evidence="1" type="ORF">Q8791_27315</name>
</gene>